<proteinExistence type="predicted"/>
<dbReference type="GO" id="GO:0005524">
    <property type="term" value="F:ATP binding"/>
    <property type="evidence" value="ECO:0007669"/>
    <property type="project" value="InterPro"/>
</dbReference>
<dbReference type="eggNOG" id="COG3271">
    <property type="taxonomic scope" value="Bacteria"/>
</dbReference>
<dbReference type="GO" id="GO:0008233">
    <property type="term" value="F:peptidase activity"/>
    <property type="evidence" value="ECO:0007669"/>
    <property type="project" value="InterPro"/>
</dbReference>
<dbReference type="Pfam" id="PF13529">
    <property type="entry name" value="Peptidase_C39_2"/>
    <property type="match status" value="1"/>
</dbReference>
<evidence type="ECO:0000313" key="3">
    <source>
        <dbReference type="Proteomes" id="UP000000718"/>
    </source>
</evidence>
<dbReference type="KEGG" id="tye:THEYE_A0371"/>
<dbReference type="STRING" id="289376.THEYE_A0371"/>
<dbReference type="OrthoDB" id="9814129at2"/>
<protein>
    <submittedName>
        <fullName evidence="2">Peptidase, C39 family</fullName>
    </submittedName>
</protein>
<feature type="domain" description="Peptidase C39" evidence="1">
    <location>
        <begin position="42"/>
        <end position="172"/>
    </location>
</feature>
<accession>B5YIQ9</accession>
<dbReference type="HOGENOM" id="CLU_108021_1_0_0"/>
<dbReference type="InParanoid" id="B5YIQ9"/>
<reference evidence="2 3" key="2">
    <citation type="journal article" date="2015" name="Genome Announc.">
        <title>Genome Sequence of the Sulfate-Reducing Thermophilic Bacterium Thermodesulfovibrio yellowstonii Strain DSM 11347T (Phylum Nitrospirae).</title>
        <authorList>
            <person name="Bhatnagar S."/>
            <person name="Badger J.H."/>
            <person name="Madupu R."/>
            <person name="Khouri H.M."/>
            <person name="O'Connor E.M."/>
            <person name="Robb F.T."/>
            <person name="Ward N.L."/>
            <person name="Eisen J.A."/>
        </authorList>
    </citation>
    <scope>NUCLEOTIDE SEQUENCE [LARGE SCALE GENOMIC DNA]</scope>
    <source>
        <strain evidence="3">ATCC 51303 / DSM 11347 / YP87</strain>
    </source>
</reference>
<dbReference type="InterPro" id="IPR039564">
    <property type="entry name" value="Peptidase_C39-like"/>
</dbReference>
<gene>
    <name evidence="2" type="ordered locus">THEYE_A0371</name>
</gene>
<dbReference type="GO" id="GO:0006508">
    <property type="term" value="P:proteolysis"/>
    <property type="evidence" value="ECO:0007669"/>
    <property type="project" value="InterPro"/>
</dbReference>
<evidence type="ECO:0000259" key="1">
    <source>
        <dbReference type="PROSITE" id="PS50990"/>
    </source>
</evidence>
<dbReference type="AlphaFoldDB" id="B5YIQ9"/>
<dbReference type="PROSITE" id="PS50990">
    <property type="entry name" value="PEPTIDASE_C39"/>
    <property type="match status" value="1"/>
</dbReference>
<dbReference type="InterPro" id="IPR005074">
    <property type="entry name" value="Peptidase_C39"/>
</dbReference>
<dbReference type="EMBL" id="CP001147">
    <property type="protein sequence ID" value="ACI20765.1"/>
    <property type="molecule type" value="Genomic_DNA"/>
</dbReference>
<dbReference type="RefSeq" id="WP_012545498.1">
    <property type="nucleotide sequence ID" value="NC_011296.1"/>
</dbReference>
<dbReference type="GO" id="GO:0016020">
    <property type="term" value="C:membrane"/>
    <property type="evidence" value="ECO:0007669"/>
    <property type="project" value="InterPro"/>
</dbReference>
<evidence type="ECO:0000313" key="2">
    <source>
        <dbReference type="EMBL" id="ACI20765.1"/>
    </source>
</evidence>
<sequence>MKCKKYGYPLCFILYILLFIFILLTAPAYAQENIINSVPFFPSEDFQCGPASLAMILNFLGMKITVEEIAKEIYSKGAQGTADFDMIMFVQKKGFKSKYYSGSLEDIKEKIKANKPLIVMTDEGYWFYKKYHFMVVVGFDSESVIVNSGTKMHEKINMEDFKKKWSKTGFWTLLIEK</sequence>
<keyword evidence="3" id="KW-1185">Reference proteome</keyword>
<name>B5YIQ9_THEYD</name>
<reference evidence="3" key="1">
    <citation type="submission" date="2008-08" db="EMBL/GenBank/DDBJ databases">
        <title>The complete genome sequence of Thermodesulfovibrio yellowstonii strain ATCC 51303 / DSM 11347 / YP87.</title>
        <authorList>
            <person name="Dodson R.J."/>
            <person name="Durkin A.S."/>
            <person name="Wu M."/>
            <person name="Eisen J."/>
            <person name="Sutton G."/>
        </authorList>
    </citation>
    <scope>NUCLEOTIDE SEQUENCE [LARGE SCALE GENOMIC DNA]</scope>
    <source>
        <strain evidence="3">ATCC 51303 / DSM 11347 / YP87</strain>
    </source>
</reference>
<dbReference type="PATRIC" id="fig|289376.4.peg.364"/>
<dbReference type="Gene3D" id="3.90.70.10">
    <property type="entry name" value="Cysteine proteinases"/>
    <property type="match status" value="1"/>
</dbReference>
<dbReference type="Proteomes" id="UP000000718">
    <property type="component" value="Chromosome"/>
</dbReference>
<organism evidence="2 3">
    <name type="scientific">Thermodesulfovibrio yellowstonii (strain ATCC 51303 / DSM 11347 / YP87)</name>
    <dbReference type="NCBI Taxonomy" id="289376"/>
    <lineage>
        <taxon>Bacteria</taxon>
        <taxon>Pseudomonadati</taxon>
        <taxon>Nitrospirota</taxon>
        <taxon>Thermodesulfovibrionia</taxon>
        <taxon>Thermodesulfovibrionales</taxon>
        <taxon>Thermodesulfovibrionaceae</taxon>
        <taxon>Thermodesulfovibrio</taxon>
    </lineage>
</organism>
<dbReference type="EnsemblBacteria" id="ACI20765">
    <property type="protein sequence ID" value="ACI20765"/>
    <property type="gene ID" value="THEYE_A0371"/>
</dbReference>